<reference evidence="3" key="1">
    <citation type="submission" date="2015-11" db="EMBL/GenBank/DDBJ databases">
        <authorList>
            <person name="Kumar R."/>
            <person name="Singh D."/>
            <person name="Swarnkar M.K."/>
            <person name="Singh A.K."/>
            <person name="Kumar S."/>
        </authorList>
    </citation>
    <scope>NUCLEOTIDE SEQUENCE [LARGE SCALE GENOMIC DNA]</scope>
    <source>
        <strain evidence="3">ERGS4:06</strain>
    </source>
</reference>
<dbReference type="EMBL" id="CP013200">
    <property type="protein sequence ID" value="ALO67791.1"/>
    <property type="molecule type" value="Genomic_DNA"/>
</dbReference>
<dbReference type="InterPro" id="IPR012334">
    <property type="entry name" value="Pectin_lyas_fold"/>
</dbReference>
<evidence type="ECO:0000313" key="3">
    <source>
        <dbReference type="Proteomes" id="UP000059574"/>
    </source>
</evidence>
<dbReference type="SMART" id="SM00710">
    <property type="entry name" value="PbH1"/>
    <property type="match status" value="5"/>
</dbReference>
<dbReference type="Gene3D" id="2.160.20.10">
    <property type="entry name" value="Single-stranded right-handed beta-helix, Pectin lyase-like"/>
    <property type="match status" value="1"/>
</dbReference>
<proteinExistence type="predicted"/>
<evidence type="ECO:0000313" key="2">
    <source>
        <dbReference type="EMBL" id="ALO67791.1"/>
    </source>
</evidence>
<dbReference type="Proteomes" id="UP000059574">
    <property type="component" value="Chromosome"/>
</dbReference>
<dbReference type="SUPFAM" id="SSF51126">
    <property type="entry name" value="Pectin lyase-like"/>
    <property type="match status" value="1"/>
</dbReference>
<accession>A0A0S2M265</accession>
<name>A0A0S2M265_9MICC</name>
<dbReference type="InterPro" id="IPR039448">
    <property type="entry name" value="Beta_helix"/>
</dbReference>
<sequence>MWIDGKALTQVSAAASVTPGTFYVDYATSKLYLGSSPEGHSVRASDIAKAASVQSTGSTLRGIGFQRFAPSVPDMGAVTAEKDNVTIENVVIVDNAGTGLHAVGANITFRNVTLARNGMLGGSASYADNFKALGILAYGNNTELFNNAPVSGGFKISRSRGVTFRDSSFTNNAGPGLWFDESVYNGQAIHNDIINNVGHGLITEISSNFVIGDNVITGNTGDGFKLNDTSVVNIWNNTIAGNGRNLNIVQDTRRASNKSVPGHDPRQAFPDSTMTWVNKDIVVRNNILAAGKGNCLLCVEDYSKALTAEAMSVSAIGNVYARPTKTSPSWTNVWSRGSANPGVYTTLDAFKKSTGQENRSMLIEGAAVTSGWKPVSEVIASQTAVSVPLPSSMATLLGKPVGAAYLGASLN</sequence>
<protein>
    <recommendedName>
        <fullName evidence="1">Right handed beta helix domain-containing protein</fullName>
    </recommendedName>
</protein>
<reference evidence="2 3" key="2">
    <citation type="journal article" date="2016" name="J. Biotechnol.">
        <title>Complete genome sequence of Arthrobacter alpinus ERGS4:06, a yellow pigmented bacterium tolerant to cold and radiations isolated from Sikkim Himalaya.</title>
        <authorList>
            <person name="Kumar R."/>
            <person name="Singh D."/>
            <person name="Swarnkar M.K."/>
            <person name="Singh A.K."/>
            <person name="Kumar S."/>
        </authorList>
    </citation>
    <scope>NUCLEOTIDE SEQUENCE [LARGE SCALE GENOMIC DNA]</scope>
    <source>
        <strain evidence="2 3">ERGS4:06</strain>
    </source>
</reference>
<feature type="domain" description="Right handed beta helix" evidence="1">
    <location>
        <begin position="80"/>
        <end position="239"/>
    </location>
</feature>
<organism evidence="2 3">
    <name type="scientific">Arthrobacter alpinus</name>
    <dbReference type="NCBI Taxonomy" id="656366"/>
    <lineage>
        <taxon>Bacteria</taxon>
        <taxon>Bacillati</taxon>
        <taxon>Actinomycetota</taxon>
        <taxon>Actinomycetes</taxon>
        <taxon>Micrococcales</taxon>
        <taxon>Micrococcaceae</taxon>
        <taxon>Arthrobacter</taxon>
    </lineage>
</organism>
<dbReference type="InterPro" id="IPR011050">
    <property type="entry name" value="Pectin_lyase_fold/virulence"/>
</dbReference>
<dbReference type="InterPro" id="IPR006626">
    <property type="entry name" value="PbH1"/>
</dbReference>
<evidence type="ECO:0000259" key="1">
    <source>
        <dbReference type="Pfam" id="PF13229"/>
    </source>
</evidence>
<dbReference type="Pfam" id="PF13229">
    <property type="entry name" value="Beta_helix"/>
    <property type="match status" value="1"/>
</dbReference>
<gene>
    <name evidence="2" type="ORF">AS189_16520</name>
</gene>
<dbReference type="AlphaFoldDB" id="A0A0S2M265"/>